<sequence>MYPATGSTSTPAARAASSVVPLSVVMNTPLVVVLPSPEIVTAISAWGDHQECRRCLMRFSGQR</sequence>
<keyword evidence="2" id="KW-1185">Reference proteome</keyword>
<evidence type="ECO:0000313" key="2">
    <source>
        <dbReference type="Proteomes" id="UP001501474"/>
    </source>
</evidence>
<comment type="caution">
    <text evidence="1">The sequence shown here is derived from an EMBL/GenBank/DDBJ whole genome shotgun (WGS) entry which is preliminary data.</text>
</comment>
<proteinExistence type="predicted"/>
<reference evidence="1 2" key="1">
    <citation type="journal article" date="2019" name="Int. J. Syst. Evol. Microbiol.">
        <title>The Global Catalogue of Microorganisms (GCM) 10K type strain sequencing project: providing services to taxonomists for standard genome sequencing and annotation.</title>
        <authorList>
            <consortium name="The Broad Institute Genomics Platform"/>
            <consortium name="The Broad Institute Genome Sequencing Center for Infectious Disease"/>
            <person name="Wu L."/>
            <person name="Ma J."/>
        </authorList>
    </citation>
    <scope>NUCLEOTIDE SEQUENCE [LARGE SCALE GENOMIC DNA]</scope>
    <source>
        <strain evidence="1 2">JCM 3053</strain>
    </source>
</reference>
<evidence type="ECO:0000313" key="1">
    <source>
        <dbReference type="EMBL" id="GAA2240917.1"/>
    </source>
</evidence>
<accession>A0ABN3DT95</accession>
<gene>
    <name evidence="1" type="ORF">GCM10010104_40570</name>
</gene>
<organism evidence="1 2">
    <name type="scientific">Streptomyces indiaensis</name>
    <dbReference type="NCBI Taxonomy" id="284033"/>
    <lineage>
        <taxon>Bacteria</taxon>
        <taxon>Bacillati</taxon>
        <taxon>Actinomycetota</taxon>
        <taxon>Actinomycetes</taxon>
        <taxon>Kitasatosporales</taxon>
        <taxon>Streptomycetaceae</taxon>
        <taxon>Streptomyces</taxon>
    </lineage>
</organism>
<dbReference type="EMBL" id="BAAART010000084">
    <property type="protein sequence ID" value="GAA2240917.1"/>
    <property type="molecule type" value="Genomic_DNA"/>
</dbReference>
<dbReference type="Proteomes" id="UP001501474">
    <property type="component" value="Unassembled WGS sequence"/>
</dbReference>
<name>A0ABN3DT95_9ACTN</name>
<protein>
    <submittedName>
        <fullName evidence="1">Uncharacterized protein</fullName>
    </submittedName>
</protein>